<dbReference type="PANTHER" id="PTHR30576:SF0">
    <property type="entry name" value="UNDECAPRENYL-PHOSPHATE N-ACETYLGALACTOSAMINYL 1-PHOSPHATE TRANSFERASE-RELATED"/>
    <property type="match status" value="1"/>
</dbReference>
<evidence type="ECO:0000313" key="9">
    <source>
        <dbReference type="EMBL" id="PZP52394.1"/>
    </source>
</evidence>
<evidence type="ECO:0000259" key="8">
    <source>
        <dbReference type="Pfam" id="PF02397"/>
    </source>
</evidence>
<dbReference type="InterPro" id="IPR003362">
    <property type="entry name" value="Bact_transf"/>
</dbReference>
<evidence type="ECO:0000256" key="4">
    <source>
        <dbReference type="ARBA" id="ARBA00022692"/>
    </source>
</evidence>
<dbReference type="InterPro" id="IPR017475">
    <property type="entry name" value="EPS_sugar_tfrase"/>
</dbReference>
<keyword evidence="6 7" id="KW-0472">Membrane</keyword>
<keyword evidence="3 9" id="KW-0808">Transferase</keyword>
<comment type="similarity">
    <text evidence="2">Belongs to the bacterial sugar transferase family.</text>
</comment>
<feature type="transmembrane region" description="Helical" evidence="7">
    <location>
        <begin position="12"/>
        <end position="30"/>
    </location>
</feature>
<dbReference type="NCBIfam" id="TIGR03025">
    <property type="entry name" value="EPS_sugtrans"/>
    <property type="match status" value="1"/>
</dbReference>
<name>A0A2W5FDK2_9SPHI</name>
<feature type="transmembrane region" description="Helical" evidence="7">
    <location>
        <begin position="89"/>
        <end position="109"/>
    </location>
</feature>
<evidence type="ECO:0000313" key="10">
    <source>
        <dbReference type="Proteomes" id="UP000249645"/>
    </source>
</evidence>
<evidence type="ECO:0000256" key="1">
    <source>
        <dbReference type="ARBA" id="ARBA00004141"/>
    </source>
</evidence>
<feature type="domain" description="Bacterial sugar transferase" evidence="8">
    <location>
        <begin position="291"/>
        <end position="473"/>
    </location>
</feature>
<feature type="transmembrane region" description="Helical" evidence="7">
    <location>
        <begin position="296"/>
        <end position="315"/>
    </location>
</feature>
<dbReference type="PANTHER" id="PTHR30576">
    <property type="entry name" value="COLANIC BIOSYNTHESIS UDP-GLUCOSE LIPID CARRIER TRANSFERASE"/>
    <property type="match status" value="1"/>
</dbReference>
<comment type="subcellular location">
    <subcellularLocation>
        <location evidence="1">Membrane</location>
        <topology evidence="1">Multi-pass membrane protein</topology>
    </subcellularLocation>
</comment>
<evidence type="ECO:0000256" key="5">
    <source>
        <dbReference type="ARBA" id="ARBA00022989"/>
    </source>
</evidence>
<dbReference type="Pfam" id="PF02397">
    <property type="entry name" value="Bac_transf"/>
    <property type="match status" value="1"/>
</dbReference>
<feature type="transmembrane region" description="Helical" evidence="7">
    <location>
        <begin position="58"/>
        <end position="77"/>
    </location>
</feature>
<sequence length="478" mass="55886">MKDFSAKLYNFTMDYLTVVIGWGVVVLFRWKMLYSLGYSYTKSWDGFRYLDSHFYEKWFLWVPILSVATFTFLGAYAQAPFMKSRVKEIYQTVAQTFILSLLLFLLTLLKEYTNYWHGISVLLLLWFWLFVSVCLGRIILLQYFKIQILNGKIKIGFFIIGSGKVALNFFRELEKTGYRQGFKFVGYAPFMEEEVDAMKEVSLKKYSTKDDLVSMGQKEGVRIVLLAPDVMTSSPQLLRYIASFSAIGVDVMRVPQDVDFFSGNIQTEDILSIPLVRVNPVRMPIWQQHTKRMIDIFLSILGFLVLSPLLFFTAIRTRLSSKGPIFFLQERLGRNGEVFRIVKFRSMCEDAEKEGPQLSSDHDSRITSWGRIMRKWRLDELPQLWNILRGDMSFVGPRPERAYYIEKLSQEIPYYKYLLKVRPGLTSWGMVKFGYASNIEEMKERLKYDLVYLENASLLVDIKILVYTIRILFLGKGK</sequence>
<comment type="caution">
    <text evidence="9">The sequence shown here is derived from an EMBL/GenBank/DDBJ whole genome shotgun (WGS) entry which is preliminary data.</text>
</comment>
<dbReference type="GO" id="GO:0016020">
    <property type="term" value="C:membrane"/>
    <property type="evidence" value="ECO:0007669"/>
    <property type="project" value="UniProtKB-SubCell"/>
</dbReference>
<evidence type="ECO:0000256" key="6">
    <source>
        <dbReference type="ARBA" id="ARBA00023136"/>
    </source>
</evidence>
<keyword evidence="5 7" id="KW-1133">Transmembrane helix</keyword>
<keyword evidence="4 7" id="KW-0812">Transmembrane</keyword>
<dbReference type="Proteomes" id="UP000249645">
    <property type="component" value="Unassembled WGS sequence"/>
</dbReference>
<gene>
    <name evidence="9" type="ORF">DI598_00760</name>
</gene>
<accession>A0A2W5FDK2</accession>
<evidence type="ECO:0000256" key="2">
    <source>
        <dbReference type="ARBA" id="ARBA00006464"/>
    </source>
</evidence>
<organism evidence="9 10">
    <name type="scientific">Pseudopedobacter saltans</name>
    <dbReference type="NCBI Taxonomy" id="151895"/>
    <lineage>
        <taxon>Bacteria</taxon>
        <taxon>Pseudomonadati</taxon>
        <taxon>Bacteroidota</taxon>
        <taxon>Sphingobacteriia</taxon>
        <taxon>Sphingobacteriales</taxon>
        <taxon>Sphingobacteriaceae</taxon>
        <taxon>Pseudopedobacter</taxon>
    </lineage>
</organism>
<reference evidence="9 10" key="1">
    <citation type="submission" date="2017-11" db="EMBL/GenBank/DDBJ databases">
        <title>Infants hospitalized years apart are colonized by the same room-sourced microbial strains.</title>
        <authorList>
            <person name="Brooks B."/>
            <person name="Olm M.R."/>
            <person name="Firek B.A."/>
            <person name="Baker R."/>
            <person name="Thomas B.C."/>
            <person name="Morowitz M.J."/>
            <person name="Banfield J.F."/>
        </authorList>
    </citation>
    <scope>NUCLEOTIDE SEQUENCE [LARGE SCALE GENOMIC DNA]</scope>
    <source>
        <strain evidence="9">S2_009_000_R2_76</strain>
    </source>
</reference>
<feature type="transmembrane region" description="Helical" evidence="7">
    <location>
        <begin position="115"/>
        <end position="140"/>
    </location>
</feature>
<evidence type="ECO:0000256" key="3">
    <source>
        <dbReference type="ARBA" id="ARBA00022679"/>
    </source>
</evidence>
<evidence type="ECO:0000256" key="7">
    <source>
        <dbReference type="SAM" id="Phobius"/>
    </source>
</evidence>
<dbReference type="AlphaFoldDB" id="A0A2W5FDK2"/>
<dbReference type="GO" id="GO:0016780">
    <property type="term" value="F:phosphotransferase activity, for other substituted phosphate groups"/>
    <property type="evidence" value="ECO:0007669"/>
    <property type="project" value="TreeGrafter"/>
</dbReference>
<dbReference type="EMBL" id="QFOI01000005">
    <property type="protein sequence ID" value="PZP52394.1"/>
    <property type="molecule type" value="Genomic_DNA"/>
</dbReference>
<proteinExistence type="inferred from homology"/>
<protein>
    <submittedName>
        <fullName evidence="9">Sugar transferase</fullName>
    </submittedName>
</protein>